<organism evidence="1 2">
    <name type="scientific">Pseudomonas phage vB_VIPPAEUMC01</name>
    <dbReference type="NCBI Taxonomy" id="3034284"/>
    <lineage>
        <taxon>Viruses</taxon>
        <taxon>Duplodnaviria</taxon>
        <taxon>Heunggongvirae</taxon>
        <taxon>Uroviricota</taxon>
        <taxon>Caudoviricetes</taxon>
        <taxon>Vandenendeviridae</taxon>
        <taxon>Skurskavirinae</taxon>
        <taxon>Pakpunavirus</taxon>
        <taxon>Pakpunavirus vippaeumc</taxon>
    </lineage>
</organism>
<keyword evidence="2" id="KW-1185">Reference proteome</keyword>
<accession>A0AAF0G3B9</accession>
<name>A0AAF0G3B9_9CAUD</name>
<gene>
    <name evidence="1" type="ORF">VIPPAEUMC01_00038</name>
</gene>
<evidence type="ECO:0000313" key="1">
    <source>
        <dbReference type="EMBL" id="WFP45973.1"/>
    </source>
</evidence>
<reference evidence="1 2" key="1">
    <citation type="submission" date="2023-03" db="EMBL/GenBank/DDBJ databases">
        <title>Isolation and genome sequencing of lytic bacteriophages from hospital wastewater.</title>
        <authorList>
            <person name="Nada M.A.L."/>
            <person name="Ancla J.B."/>
            <person name="Yadao N.M.R."/>
            <person name="De Paz V.P. Jr"/>
            <person name="Manalaysay J.G."/>
            <person name="Samante F.L.D."/>
            <person name="Bigol U.G."/>
        </authorList>
    </citation>
    <scope>NUCLEOTIDE SEQUENCE [LARGE SCALE GENOMIC DNA]</scope>
</reference>
<dbReference type="EMBL" id="OQ721915">
    <property type="protein sequence ID" value="WFP45973.1"/>
    <property type="molecule type" value="Genomic_DNA"/>
</dbReference>
<proteinExistence type="predicted"/>
<evidence type="ECO:0000313" key="2">
    <source>
        <dbReference type="Proteomes" id="UP001222699"/>
    </source>
</evidence>
<dbReference type="Proteomes" id="UP001222699">
    <property type="component" value="Segment"/>
</dbReference>
<protein>
    <submittedName>
        <fullName evidence="1">Uncharacterized protein</fullName>
    </submittedName>
</protein>
<sequence length="77" mass="8641">MKIDIREPSKKVSEIVFGGKTEFASSLIKGRDSSSAYIVARNKEGITWRRVSISDRMDAENLLAALEHALNLGWFDN</sequence>